<dbReference type="SUPFAM" id="SSF58038">
    <property type="entry name" value="SNARE fusion complex"/>
    <property type="match status" value="1"/>
</dbReference>
<evidence type="ECO:0000256" key="1">
    <source>
        <dbReference type="SAM" id="Phobius"/>
    </source>
</evidence>
<dbReference type="Proteomes" id="UP000094285">
    <property type="component" value="Unassembled WGS sequence"/>
</dbReference>
<accession>A0A1E4SIU6</accession>
<feature type="transmembrane region" description="Helical" evidence="1">
    <location>
        <begin position="246"/>
        <end position="265"/>
    </location>
</feature>
<sequence length="266" mass="30798">MPSTKDVRKALTKVTINLDSLQSSLEERDRLVQTLKLTPSPDDNYDLINIIQKVLKALNYIQDDLVYLINQGEVVDELIESFKEVSSRYDQYINELTHDAYITVEEYEFIRKDLPKEESKKPKTVRFRDDVTEDNEELRTELMGTRAFKPYSDDEPQTDAESFDHETNQQLFAKHQQTLLDQDQDLDILHESIKRQHSMGRTINTELDDHLILLNDLELGVDVSQQRLNSATHKLLVFRTRVAENGSLVTIVVLTIIVIVLLVTLN</sequence>
<proteinExistence type="predicted"/>
<dbReference type="Gene3D" id="1.20.5.110">
    <property type="match status" value="1"/>
</dbReference>
<protein>
    <recommendedName>
        <fullName evidence="2">t-SNARE coiled-coil homology domain-containing protein</fullName>
    </recommendedName>
</protein>
<keyword evidence="1" id="KW-0472">Membrane</keyword>
<dbReference type="RefSeq" id="XP_020064551.1">
    <property type="nucleotide sequence ID" value="XM_020210051.1"/>
</dbReference>
<evidence type="ECO:0000259" key="2">
    <source>
        <dbReference type="PROSITE" id="PS50192"/>
    </source>
</evidence>
<gene>
    <name evidence="3" type="ORF">CANTADRAFT_52225</name>
</gene>
<name>A0A1E4SIU6_9ASCO</name>
<dbReference type="InterPro" id="IPR000727">
    <property type="entry name" value="T_SNARE_dom"/>
</dbReference>
<organism evidence="3 4">
    <name type="scientific">Suhomyces tanzawaensis NRRL Y-17324</name>
    <dbReference type="NCBI Taxonomy" id="984487"/>
    <lineage>
        <taxon>Eukaryota</taxon>
        <taxon>Fungi</taxon>
        <taxon>Dikarya</taxon>
        <taxon>Ascomycota</taxon>
        <taxon>Saccharomycotina</taxon>
        <taxon>Pichiomycetes</taxon>
        <taxon>Debaryomycetaceae</taxon>
        <taxon>Suhomyces</taxon>
    </lineage>
</organism>
<dbReference type="EMBL" id="KV453912">
    <property type="protein sequence ID" value="ODV79429.1"/>
    <property type="molecule type" value="Genomic_DNA"/>
</dbReference>
<keyword evidence="1" id="KW-0812">Transmembrane</keyword>
<feature type="domain" description="T-SNARE coiled-coil homology" evidence="2">
    <location>
        <begin position="176"/>
        <end position="238"/>
    </location>
</feature>
<dbReference type="CDD" id="cd15859">
    <property type="entry name" value="SNARE_SYN8"/>
    <property type="match status" value="1"/>
</dbReference>
<evidence type="ECO:0000313" key="3">
    <source>
        <dbReference type="EMBL" id="ODV79429.1"/>
    </source>
</evidence>
<keyword evidence="1" id="KW-1133">Transmembrane helix</keyword>
<dbReference type="PROSITE" id="PS50192">
    <property type="entry name" value="T_SNARE"/>
    <property type="match status" value="1"/>
</dbReference>
<reference evidence="4" key="1">
    <citation type="submission" date="2016-05" db="EMBL/GenBank/DDBJ databases">
        <title>Comparative genomics of biotechnologically important yeasts.</title>
        <authorList>
            <consortium name="DOE Joint Genome Institute"/>
            <person name="Riley R."/>
            <person name="Haridas S."/>
            <person name="Wolfe K.H."/>
            <person name="Lopes M.R."/>
            <person name="Hittinger C.T."/>
            <person name="Goker M."/>
            <person name="Salamov A."/>
            <person name="Wisecaver J."/>
            <person name="Long T.M."/>
            <person name="Aerts A.L."/>
            <person name="Barry K."/>
            <person name="Choi C."/>
            <person name="Clum A."/>
            <person name="Coughlan A.Y."/>
            <person name="Deshpande S."/>
            <person name="Douglass A.P."/>
            <person name="Hanson S.J."/>
            <person name="Klenk H.-P."/>
            <person name="Labutti K."/>
            <person name="Lapidus A."/>
            <person name="Lindquist E."/>
            <person name="Lipzen A."/>
            <person name="Meier-Kolthoff J.P."/>
            <person name="Ohm R.A."/>
            <person name="Otillar R.P."/>
            <person name="Pangilinan J."/>
            <person name="Peng Y."/>
            <person name="Rokas A."/>
            <person name="Rosa C.A."/>
            <person name="Scheuner C."/>
            <person name="Sibirny A.A."/>
            <person name="Slot J.C."/>
            <person name="Stielow J.B."/>
            <person name="Sun H."/>
            <person name="Kurtzman C.P."/>
            <person name="Blackwell M."/>
            <person name="Grigoriev I.V."/>
            <person name="Jeffries T.W."/>
        </authorList>
    </citation>
    <scope>NUCLEOTIDE SEQUENCE [LARGE SCALE GENOMIC DNA]</scope>
    <source>
        <strain evidence="4">NRRL Y-17324</strain>
    </source>
</reference>
<keyword evidence="4" id="KW-1185">Reference proteome</keyword>
<dbReference type="AlphaFoldDB" id="A0A1E4SIU6"/>
<dbReference type="STRING" id="984487.A0A1E4SIU6"/>
<dbReference type="GeneID" id="30984187"/>
<evidence type="ECO:0000313" key="4">
    <source>
        <dbReference type="Proteomes" id="UP000094285"/>
    </source>
</evidence>
<dbReference type="OrthoDB" id="244190at2759"/>